<organism evidence="1">
    <name type="scientific">Pyricularia oryzae (strain Y34)</name>
    <name type="common">Rice blast fungus</name>
    <name type="synonym">Magnaporthe oryzae</name>
    <dbReference type="NCBI Taxonomy" id="1143189"/>
    <lineage>
        <taxon>Eukaryota</taxon>
        <taxon>Fungi</taxon>
        <taxon>Dikarya</taxon>
        <taxon>Ascomycota</taxon>
        <taxon>Pezizomycotina</taxon>
        <taxon>Sordariomycetes</taxon>
        <taxon>Sordariomycetidae</taxon>
        <taxon>Magnaporthales</taxon>
        <taxon>Pyriculariaceae</taxon>
        <taxon>Pyricularia</taxon>
    </lineage>
</organism>
<protein>
    <submittedName>
        <fullName evidence="1">Uncharacterized protein</fullName>
    </submittedName>
</protein>
<sequence length="137" mass="14824">MSPGLAVLTLASGCSRLFSVIALFPRSKLWVLGNAVGTGYQGSMVDILFRCIRNSFVHSRLSSGKKASPIAWKARQESINTDGIPAGKDIYPWCPDTWVNDGEATAELSLPATDGGQDSGLRLGWLRAVLDWHTFLS</sequence>
<dbReference type="Proteomes" id="UP000011086">
    <property type="component" value="Unassembled WGS sequence"/>
</dbReference>
<name>A0AA97PP79_PYRO3</name>
<gene>
    <name evidence="1" type="ORF">OOU_Y34scaffold00252g7</name>
</gene>
<dbReference type="EMBL" id="JH793509">
    <property type="protein sequence ID" value="ELQ41812.1"/>
    <property type="molecule type" value="Genomic_DNA"/>
</dbReference>
<dbReference type="AlphaFoldDB" id="A0AA97PP79"/>
<evidence type="ECO:0000313" key="1">
    <source>
        <dbReference type="EMBL" id="ELQ41812.1"/>
    </source>
</evidence>
<reference evidence="1" key="1">
    <citation type="journal article" date="2012" name="PLoS Genet.">
        <title>Comparative analysis of the genomes of two field isolates of the rice blast fungus Magnaporthe oryzae.</title>
        <authorList>
            <person name="Xue M."/>
            <person name="Yang J."/>
            <person name="Li Z."/>
            <person name="Hu S."/>
            <person name="Yao N."/>
            <person name="Dean R.A."/>
            <person name="Zhao W."/>
            <person name="Shen M."/>
            <person name="Zhang H."/>
            <person name="Li C."/>
            <person name="Liu L."/>
            <person name="Cao L."/>
            <person name="Xu X."/>
            <person name="Xing Y."/>
            <person name="Hsiang T."/>
            <person name="Zhang Z."/>
            <person name="Xu J.R."/>
            <person name="Peng Y.L."/>
        </authorList>
    </citation>
    <scope>NUCLEOTIDE SEQUENCE</scope>
    <source>
        <strain evidence="1">Y34</strain>
    </source>
</reference>
<accession>A0AA97PP79</accession>
<proteinExistence type="predicted"/>